<keyword evidence="3" id="KW-1185">Reference proteome</keyword>
<dbReference type="EMBL" id="FQZA01000006">
    <property type="protein sequence ID" value="SHJ24347.1"/>
    <property type="molecule type" value="Genomic_DNA"/>
</dbReference>
<keyword evidence="1" id="KW-0732">Signal</keyword>
<sequence>MKTLILSLVAGLALSGPALAGGWGGGVGGTGQYASCADLAAAGAVAAGTTCVDASGTLVTVSAGTHRRFFCPYPHRPSDTIFVNGSGYIIKDTLRRQQGCL</sequence>
<gene>
    <name evidence="2" type="ORF">SAMN04488012_10699</name>
</gene>
<evidence type="ECO:0000313" key="3">
    <source>
        <dbReference type="Proteomes" id="UP000184040"/>
    </source>
</evidence>
<protein>
    <submittedName>
        <fullName evidence="2">Uncharacterized protein</fullName>
    </submittedName>
</protein>
<dbReference type="STRING" id="313368.SAMN04488012_10699"/>
<accession>A0A1M6HQ96</accession>
<dbReference type="RefSeq" id="WP_073128727.1">
    <property type="nucleotide sequence ID" value="NZ_FQZA01000006.1"/>
</dbReference>
<feature type="chain" id="PRO_5013065001" evidence="1">
    <location>
        <begin position="21"/>
        <end position="101"/>
    </location>
</feature>
<proteinExistence type="predicted"/>
<evidence type="ECO:0000313" key="2">
    <source>
        <dbReference type="EMBL" id="SHJ24347.1"/>
    </source>
</evidence>
<feature type="signal peptide" evidence="1">
    <location>
        <begin position="1"/>
        <end position="20"/>
    </location>
</feature>
<organism evidence="2 3">
    <name type="scientific">Palleronia salina</name>
    <dbReference type="NCBI Taxonomy" id="313368"/>
    <lineage>
        <taxon>Bacteria</taxon>
        <taxon>Pseudomonadati</taxon>
        <taxon>Pseudomonadota</taxon>
        <taxon>Alphaproteobacteria</taxon>
        <taxon>Rhodobacterales</taxon>
        <taxon>Roseobacteraceae</taxon>
        <taxon>Palleronia</taxon>
    </lineage>
</organism>
<dbReference type="AlphaFoldDB" id="A0A1M6HQ96"/>
<name>A0A1M6HQ96_9RHOB</name>
<dbReference type="Proteomes" id="UP000184040">
    <property type="component" value="Unassembled WGS sequence"/>
</dbReference>
<reference evidence="2 3" key="1">
    <citation type="submission" date="2016-11" db="EMBL/GenBank/DDBJ databases">
        <authorList>
            <person name="Jaros S."/>
            <person name="Januszkiewicz K."/>
            <person name="Wedrychowicz H."/>
        </authorList>
    </citation>
    <scope>NUCLEOTIDE SEQUENCE [LARGE SCALE GENOMIC DNA]</scope>
    <source>
        <strain evidence="2 3">DSM 26892</strain>
    </source>
</reference>
<evidence type="ECO:0000256" key="1">
    <source>
        <dbReference type="SAM" id="SignalP"/>
    </source>
</evidence>